<dbReference type="Pfam" id="PF13669">
    <property type="entry name" value="Glyoxalase_4"/>
    <property type="match status" value="1"/>
</dbReference>
<dbReference type="InterPro" id="IPR029068">
    <property type="entry name" value="Glyas_Bleomycin-R_OHBP_Dase"/>
</dbReference>
<accession>A0A382C6X1</accession>
<name>A0A382C6X1_9ZZZZ</name>
<sequence length="178" mass="20127">MRLDHIAFRVNSKDGAKNLLSNLLGYTIKQPFEIFFEDGSTVECFALKPPEDISKKLKHKLFPVVGYATAHYHMAPEIFVSEGGTNSIAKNWVEKHNGVGGIHHLAYESDDIEWDIKRWKKHGIEFSTDDIIECPDDGLRQIFTKPLPALGNIILELIQRGDKGFCGDSVKRIMESTK</sequence>
<dbReference type="PROSITE" id="PS51819">
    <property type="entry name" value="VOC"/>
    <property type="match status" value="1"/>
</dbReference>
<dbReference type="InterPro" id="IPR037523">
    <property type="entry name" value="VOC_core"/>
</dbReference>
<dbReference type="EMBL" id="UINC01032835">
    <property type="protein sequence ID" value="SVB21147.1"/>
    <property type="molecule type" value="Genomic_DNA"/>
</dbReference>
<dbReference type="Gene3D" id="3.10.180.10">
    <property type="entry name" value="2,3-Dihydroxybiphenyl 1,2-Dioxygenase, domain 1"/>
    <property type="match status" value="1"/>
</dbReference>
<protein>
    <recommendedName>
        <fullName evidence="1">VOC domain-containing protein</fullName>
    </recommendedName>
</protein>
<dbReference type="SUPFAM" id="SSF54593">
    <property type="entry name" value="Glyoxalase/Bleomycin resistance protein/Dihydroxybiphenyl dioxygenase"/>
    <property type="match status" value="1"/>
</dbReference>
<gene>
    <name evidence="2" type="ORF">METZ01_LOCUS174001</name>
</gene>
<feature type="domain" description="VOC" evidence="1">
    <location>
        <begin position="2"/>
        <end position="160"/>
    </location>
</feature>
<organism evidence="2">
    <name type="scientific">marine metagenome</name>
    <dbReference type="NCBI Taxonomy" id="408172"/>
    <lineage>
        <taxon>unclassified sequences</taxon>
        <taxon>metagenomes</taxon>
        <taxon>ecological metagenomes</taxon>
    </lineage>
</organism>
<evidence type="ECO:0000313" key="2">
    <source>
        <dbReference type="EMBL" id="SVB21147.1"/>
    </source>
</evidence>
<dbReference type="AlphaFoldDB" id="A0A382C6X1"/>
<evidence type="ECO:0000259" key="1">
    <source>
        <dbReference type="PROSITE" id="PS51819"/>
    </source>
</evidence>
<proteinExistence type="predicted"/>
<reference evidence="2" key="1">
    <citation type="submission" date="2018-05" db="EMBL/GenBank/DDBJ databases">
        <authorList>
            <person name="Lanie J.A."/>
            <person name="Ng W.-L."/>
            <person name="Kazmierczak K.M."/>
            <person name="Andrzejewski T.M."/>
            <person name="Davidsen T.M."/>
            <person name="Wayne K.J."/>
            <person name="Tettelin H."/>
            <person name="Glass J.I."/>
            <person name="Rusch D."/>
            <person name="Podicherti R."/>
            <person name="Tsui H.-C.T."/>
            <person name="Winkler M.E."/>
        </authorList>
    </citation>
    <scope>NUCLEOTIDE SEQUENCE</scope>
</reference>